<comment type="caution">
    <text evidence="1">The sequence shown here is derived from an EMBL/GenBank/DDBJ whole genome shotgun (WGS) entry which is preliminary data.</text>
</comment>
<evidence type="ECO:0000313" key="1">
    <source>
        <dbReference type="EMBL" id="KAG7048784.1"/>
    </source>
</evidence>
<name>A0A9P7R6R2_9PEZI</name>
<organism evidence="1 2">
    <name type="scientific">Colletotrichum scovillei</name>
    <dbReference type="NCBI Taxonomy" id="1209932"/>
    <lineage>
        <taxon>Eukaryota</taxon>
        <taxon>Fungi</taxon>
        <taxon>Dikarya</taxon>
        <taxon>Ascomycota</taxon>
        <taxon>Pezizomycotina</taxon>
        <taxon>Sordariomycetes</taxon>
        <taxon>Hypocreomycetidae</taxon>
        <taxon>Glomerellales</taxon>
        <taxon>Glomerellaceae</taxon>
        <taxon>Colletotrichum</taxon>
        <taxon>Colletotrichum acutatum species complex</taxon>
    </lineage>
</organism>
<dbReference type="AlphaFoldDB" id="A0A9P7R6R2"/>
<reference evidence="1" key="1">
    <citation type="submission" date="2021-05" db="EMBL/GenBank/DDBJ databases">
        <title>Comparative genomics of three Colletotrichum scovillei strains and genetic complementation revealed genes involved fungal growth and virulence on chili pepper.</title>
        <authorList>
            <person name="Hsieh D.-K."/>
            <person name="Chuang S.-C."/>
            <person name="Chen C.-Y."/>
            <person name="Chao Y.-T."/>
            <person name="Lu M.-Y.J."/>
            <person name="Lee M.-H."/>
            <person name="Shih M.-C."/>
        </authorList>
    </citation>
    <scope>NUCLEOTIDE SEQUENCE</scope>
    <source>
        <strain evidence="1">Coll-153</strain>
    </source>
</reference>
<evidence type="ECO:0000313" key="2">
    <source>
        <dbReference type="Proteomes" id="UP000699042"/>
    </source>
</evidence>
<dbReference type="Proteomes" id="UP000699042">
    <property type="component" value="Unassembled WGS sequence"/>
</dbReference>
<sequence length="83" mass="9484">MSPLTRRPPPSPSNITSPFAASSQNLIMTSSPARLRICFPRLLASYRVLSHPFSQPVLEVTRNRRKKNALQNFHQHYLTPLFP</sequence>
<dbReference type="EMBL" id="JAESDN010000006">
    <property type="protein sequence ID" value="KAG7048784.1"/>
    <property type="molecule type" value="Genomic_DNA"/>
</dbReference>
<proteinExistence type="predicted"/>
<gene>
    <name evidence="1" type="ORF">JMJ77_014416</name>
</gene>
<protein>
    <submittedName>
        <fullName evidence="1">Uncharacterized protein</fullName>
    </submittedName>
</protein>
<accession>A0A9P7R6R2</accession>
<keyword evidence="2" id="KW-1185">Reference proteome</keyword>